<sequence>MNGIALKSRIKVCYKCKEYIRLFPNNLITEKEEKIFSEYHSGHPTQIVNVSEWQNIKEEYTRFRR</sequence>
<protein>
    <submittedName>
        <fullName evidence="1">Uncharacterized protein</fullName>
    </submittedName>
</protein>
<gene>
    <name evidence="1" type="ORF">LCGC14_1544440</name>
</gene>
<proteinExistence type="predicted"/>
<dbReference type="AlphaFoldDB" id="A0A0F9IS44"/>
<accession>A0A0F9IS44</accession>
<reference evidence="1" key="1">
    <citation type="journal article" date="2015" name="Nature">
        <title>Complex archaea that bridge the gap between prokaryotes and eukaryotes.</title>
        <authorList>
            <person name="Spang A."/>
            <person name="Saw J.H."/>
            <person name="Jorgensen S.L."/>
            <person name="Zaremba-Niedzwiedzka K."/>
            <person name="Martijn J."/>
            <person name="Lind A.E."/>
            <person name="van Eijk R."/>
            <person name="Schleper C."/>
            <person name="Guy L."/>
            <person name="Ettema T.J."/>
        </authorList>
    </citation>
    <scope>NUCLEOTIDE SEQUENCE</scope>
</reference>
<name>A0A0F9IS44_9ZZZZ</name>
<evidence type="ECO:0000313" key="1">
    <source>
        <dbReference type="EMBL" id="KKM60178.1"/>
    </source>
</evidence>
<dbReference type="EMBL" id="LAZR01011728">
    <property type="protein sequence ID" value="KKM60178.1"/>
    <property type="molecule type" value="Genomic_DNA"/>
</dbReference>
<organism evidence="1">
    <name type="scientific">marine sediment metagenome</name>
    <dbReference type="NCBI Taxonomy" id="412755"/>
    <lineage>
        <taxon>unclassified sequences</taxon>
        <taxon>metagenomes</taxon>
        <taxon>ecological metagenomes</taxon>
    </lineage>
</organism>
<comment type="caution">
    <text evidence="1">The sequence shown here is derived from an EMBL/GenBank/DDBJ whole genome shotgun (WGS) entry which is preliminary data.</text>
</comment>